<keyword evidence="2" id="KW-0479">Metal-binding</keyword>
<evidence type="ECO:0000256" key="3">
    <source>
        <dbReference type="ARBA" id="ARBA00023004"/>
    </source>
</evidence>
<dbReference type="InterPro" id="IPR017896">
    <property type="entry name" value="4Fe4S_Fe-S-bd"/>
</dbReference>
<dbReference type="Gene3D" id="3.40.50.360">
    <property type="match status" value="1"/>
</dbReference>
<proteinExistence type="predicted"/>
<dbReference type="SUPFAM" id="SSF52218">
    <property type="entry name" value="Flavoproteins"/>
    <property type="match status" value="1"/>
</dbReference>
<keyword evidence="7" id="KW-1185">Reference proteome</keyword>
<evidence type="ECO:0000256" key="4">
    <source>
        <dbReference type="ARBA" id="ARBA00023014"/>
    </source>
</evidence>
<dbReference type="PANTHER" id="PTHR43687:SF1">
    <property type="entry name" value="FERREDOXIN III"/>
    <property type="match status" value="1"/>
</dbReference>
<dbReference type="SUPFAM" id="SSF54862">
    <property type="entry name" value="4Fe-4S ferredoxins"/>
    <property type="match status" value="1"/>
</dbReference>
<dbReference type="PROSITE" id="PS51379">
    <property type="entry name" value="4FE4S_FER_2"/>
    <property type="match status" value="2"/>
</dbReference>
<dbReference type="Gene3D" id="3.30.70.20">
    <property type="match status" value="1"/>
</dbReference>
<dbReference type="EMBL" id="FQZU01000012">
    <property type="protein sequence ID" value="SHJ79088.1"/>
    <property type="molecule type" value="Genomic_DNA"/>
</dbReference>
<dbReference type="Pfam" id="PF13237">
    <property type="entry name" value="Fer4_10"/>
    <property type="match status" value="1"/>
</dbReference>
<dbReference type="InterPro" id="IPR050572">
    <property type="entry name" value="Fe-S_Ferredoxin"/>
</dbReference>
<dbReference type="InterPro" id="IPR017900">
    <property type="entry name" value="4Fe4S_Fe_S_CS"/>
</dbReference>
<gene>
    <name evidence="6" type="ORF">SAMN02745216_02254</name>
</gene>
<protein>
    <submittedName>
        <fullName evidence="6">4Fe-4S dicluster domain-containing protein</fullName>
    </submittedName>
</protein>
<dbReference type="PANTHER" id="PTHR43687">
    <property type="entry name" value="ADENYLYLSULFATE REDUCTASE, BETA SUBUNIT"/>
    <property type="match status" value="1"/>
</dbReference>
<accession>A0A1M6M6L6</accession>
<dbReference type="RefSeq" id="WP_073475790.1">
    <property type="nucleotide sequence ID" value="NZ_FQZU01000012.1"/>
</dbReference>
<keyword evidence="1" id="KW-0004">4Fe-4S</keyword>
<dbReference type="InterPro" id="IPR029039">
    <property type="entry name" value="Flavoprotein-like_sf"/>
</dbReference>
<keyword evidence="4" id="KW-0411">Iron-sulfur</keyword>
<keyword evidence="3" id="KW-0408">Iron</keyword>
<evidence type="ECO:0000313" key="7">
    <source>
        <dbReference type="Proteomes" id="UP000183994"/>
    </source>
</evidence>
<sequence>MNFQALKLAYFSPTGTTRKVLQSIAEGIGVENVEDVDLTLPQPDDGSIEAKADELVVMGVPVYEGRVARAAIPRLERLKGDKTPAVIVVMYGNRDFEDALIELSDLSKEWGFLPIAGGAFIGEHSFASEDKPLANGRPDAEDLGKAKDFGARIRAKLDGLEAVDDAALVEVPGNKPYIFRDRSAWEHIAASTIEETCTLCGDCVEMCPMGAITIENDAVKTDNMACILCCACIKGCPVNAREVNNPDIAKIFGWVCKHYQARREPQSFV</sequence>
<organism evidence="6 7">
    <name type="scientific">Desulfatibacillum alkenivorans DSM 16219</name>
    <dbReference type="NCBI Taxonomy" id="1121393"/>
    <lineage>
        <taxon>Bacteria</taxon>
        <taxon>Pseudomonadati</taxon>
        <taxon>Thermodesulfobacteriota</taxon>
        <taxon>Desulfobacteria</taxon>
        <taxon>Desulfobacterales</taxon>
        <taxon>Desulfatibacillaceae</taxon>
        <taxon>Desulfatibacillum</taxon>
    </lineage>
</organism>
<dbReference type="OrthoDB" id="9798098at2"/>
<dbReference type="GO" id="GO:0046872">
    <property type="term" value="F:metal ion binding"/>
    <property type="evidence" value="ECO:0007669"/>
    <property type="project" value="UniProtKB-KW"/>
</dbReference>
<dbReference type="AlphaFoldDB" id="A0A1M6M6L6"/>
<evidence type="ECO:0000256" key="1">
    <source>
        <dbReference type="ARBA" id="ARBA00022485"/>
    </source>
</evidence>
<reference evidence="7" key="1">
    <citation type="submission" date="2016-11" db="EMBL/GenBank/DDBJ databases">
        <authorList>
            <person name="Varghese N."/>
            <person name="Submissions S."/>
        </authorList>
    </citation>
    <scope>NUCLEOTIDE SEQUENCE [LARGE SCALE GENOMIC DNA]</scope>
    <source>
        <strain evidence="7">DSM 16219</strain>
    </source>
</reference>
<dbReference type="STRING" id="1121393.SAMN02745216_02254"/>
<evidence type="ECO:0000256" key="2">
    <source>
        <dbReference type="ARBA" id="ARBA00022723"/>
    </source>
</evidence>
<name>A0A1M6M6L6_9BACT</name>
<dbReference type="Proteomes" id="UP000183994">
    <property type="component" value="Unassembled WGS sequence"/>
</dbReference>
<dbReference type="GO" id="GO:0051539">
    <property type="term" value="F:4 iron, 4 sulfur cluster binding"/>
    <property type="evidence" value="ECO:0007669"/>
    <property type="project" value="UniProtKB-KW"/>
</dbReference>
<dbReference type="PROSITE" id="PS00198">
    <property type="entry name" value="4FE4S_FER_1"/>
    <property type="match status" value="1"/>
</dbReference>
<feature type="domain" description="4Fe-4S ferredoxin-type" evidence="5">
    <location>
        <begin position="188"/>
        <end position="217"/>
    </location>
</feature>
<evidence type="ECO:0000313" key="6">
    <source>
        <dbReference type="EMBL" id="SHJ79088.1"/>
    </source>
</evidence>
<feature type="domain" description="4Fe-4S ferredoxin-type" evidence="5">
    <location>
        <begin position="218"/>
        <end position="246"/>
    </location>
</feature>
<evidence type="ECO:0000259" key="5">
    <source>
        <dbReference type="PROSITE" id="PS51379"/>
    </source>
</evidence>